<evidence type="ECO:0000313" key="2">
    <source>
        <dbReference type="Proteomes" id="UP000254794"/>
    </source>
</evidence>
<accession>A0A378JJH9</accession>
<dbReference type="AlphaFoldDB" id="A0A378JJH9"/>
<dbReference type="EMBL" id="UGOD01000001">
    <property type="protein sequence ID" value="STX50473.1"/>
    <property type="molecule type" value="Genomic_DNA"/>
</dbReference>
<dbReference type="RefSeq" id="WP_115330188.1">
    <property type="nucleotide sequence ID" value="NZ_CAAAHP010000004.1"/>
</dbReference>
<proteinExistence type="predicted"/>
<organism evidence="1 2">
    <name type="scientific">Legionella busanensis</name>
    <dbReference type="NCBI Taxonomy" id="190655"/>
    <lineage>
        <taxon>Bacteria</taxon>
        <taxon>Pseudomonadati</taxon>
        <taxon>Pseudomonadota</taxon>
        <taxon>Gammaproteobacteria</taxon>
        <taxon>Legionellales</taxon>
        <taxon>Legionellaceae</taxon>
        <taxon>Legionella</taxon>
    </lineage>
</organism>
<protein>
    <submittedName>
        <fullName evidence="1">Uncharacterized protein</fullName>
    </submittedName>
</protein>
<keyword evidence="2" id="KW-1185">Reference proteome</keyword>
<reference evidence="1 2" key="1">
    <citation type="submission" date="2018-06" db="EMBL/GenBank/DDBJ databases">
        <authorList>
            <consortium name="Pathogen Informatics"/>
            <person name="Doyle S."/>
        </authorList>
    </citation>
    <scope>NUCLEOTIDE SEQUENCE [LARGE SCALE GENOMIC DNA]</scope>
    <source>
        <strain evidence="1 2">NCTC13316</strain>
    </source>
</reference>
<evidence type="ECO:0000313" key="1">
    <source>
        <dbReference type="EMBL" id="STX50473.1"/>
    </source>
</evidence>
<name>A0A378JJH9_9GAMM</name>
<sequence length="155" mass="18028">MDDRNSPANLGSLKKVFSYDNLLFTLSKKILTGYNATPTSAFKTVKSYETNYPRKRTKEPTKFVYKIETLFIYNSDNDWLDYLISFIYGWRERERIASTSRITINLTDINRLRSCAESLTQSVSIASLYSKNNPGIRLARRNIEGLKKIIKTYEQ</sequence>
<dbReference type="Proteomes" id="UP000254794">
    <property type="component" value="Unassembled WGS sequence"/>
</dbReference>
<gene>
    <name evidence="1" type="ORF">NCTC13316_00554</name>
</gene>